<dbReference type="EMBL" id="JAVHJV010000020">
    <property type="protein sequence ID" value="KAK5937011.1"/>
    <property type="molecule type" value="Genomic_DNA"/>
</dbReference>
<organism evidence="2 3">
    <name type="scientific">Knufia obscura</name>
    <dbReference type="NCBI Taxonomy" id="1635080"/>
    <lineage>
        <taxon>Eukaryota</taxon>
        <taxon>Fungi</taxon>
        <taxon>Dikarya</taxon>
        <taxon>Ascomycota</taxon>
        <taxon>Pezizomycotina</taxon>
        <taxon>Eurotiomycetes</taxon>
        <taxon>Chaetothyriomycetidae</taxon>
        <taxon>Chaetothyriales</taxon>
        <taxon>Trichomeriaceae</taxon>
        <taxon>Knufia</taxon>
    </lineage>
</organism>
<feature type="compositionally biased region" description="Low complexity" evidence="1">
    <location>
        <begin position="29"/>
        <end position="42"/>
    </location>
</feature>
<evidence type="ECO:0000313" key="3">
    <source>
        <dbReference type="Proteomes" id="UP001334248"/>
    </source>
</evidence>
<feature type="region of interest" description="Disordered" evidence="1">
    <location>
        <begin position="403"/>
        <end position="616"/>
    </location>
</feature>
<dbReference type="Proteomes" id="UP001334248">
    <property type="component" value="Unassembled WGS sequence"/>
</dbReference>
<dbReference type="RefSeq" id="XP_064725101.1">
    <property type="nucleotide sequence ID" value="XM_064879148.1"/>
</dbReference>
<feature type="compositionally biased region" description="Low complexity" evidence="1">
    <location>
        <begin position="540"/>
        <end position="551"/>
    </location>
</feature>
<feature type="compositionally biased region" description="Acidic residues" evidence="1">
    <location>
        <begin position="600"/>
        <end position="616"/>
    </location>
</feature>
<accession>A0ABR0R8X1</accession>
<gene>
    <name evidence="2" type="ORF">PMZ80_010760</name>
</gene>
<feature type="compositionally biased region" description="Polar residues" evidence="1">
    <location>
        <begin position="522"/>
        <end position="536"/>
    </location>
</feature>
<feature type="compositionally biased region" description="Basic and acidic residues" evidence="1">
    <location>
        <begin position="1"/>
        <end position="24"/>
    </location>
</feature>
<comment type="caution">
    <text evidence="2">The sequence shown here is derived from an EMBL/GenBank/DDBJ whole genome shotgun (WGS) entry which is preliminary data.</text>
</comment>
<evidence type="ECO:0000256" key="1">
    <source>
        <dbReference type="SAM" id="MobiDB-lite"/>
    </source>
</evidence>
<reference evidence="2 3" key="1">
    <citation type="journal article" date="2023" name="Res Sq">
        <title>Genomic and morphological characterization of Knufia obscura isolated from the Mars 2020 spacecraft assembly facility.</title>
        <authorList>
            <person name="Chander A.M."/>
            <person name="Teixeira M.M."/>
            <person name="Singh N.K."/>
            <person name="Williams M.P."/>
            <person name="Parker C.W."/>
            <person name="Leo P."/>
            <person name="Stajich J.E."/>
            <person name="Torok T."/>
            <person name="Tighe S."/>
            <person name="Mason C.E."/>
            <person name="Venkateswaran K."/>
        </authorList>
    </citation>
    <scope>NUCLEOTIDE SEQUENCE [LARGE SCALE GENOMIC DNA]</scope>
    <source>
        <strain evidence="2 3">CCFEE 5817</strain>
    </source>
</reference>
<feature type="compositionally biased region" description="Basic and acidic residues" evidence="1">
    <location>
        <begin position="507"/>
        <end position="518"/>
    </location>
</feature>
<keyword evidence="3" id="KW-1185">Reference proteome</keyword>
<feature type="compositionally biased region" description="Low complexity" evidence="1">
    <location>
        <begin position="76"/>
        <end position="88"/>
    </location>
</feature>
<proteinExistence type="predicted"/>
<protein>
    <submittedName>
        <fullName evidence="2">Uncharacterized protein</fullName>
    </submittedName>
</protein>
<feature type="region of interest" description="Disordered" evidence="1">
    <location>
        <begin position="285"/>
        <end position="364"/>
    </location>
</feature>
<name>A0ABR0R8X1_9EURO</name>
<evidence type="ECO:0000313" key="2">
    <source>
        <dbReference type="EMBL" id="KAK5937011.1"/>
    </source>
</evidence>
<feature type="region of interest" description="Disordered" evidence="1">
    <location>
        <begin position="1"/>
        <end position="102"/>
    </location>
</feature>
<sequence>MAKTQTDSRKSSADKANTGKDSPRRSSRNSKSSSRSGSGSPKVAAPKVHKTTGSKSVDGIDPFAKKGSGSHSPRTSKSPSGSPNGGSSPPSPEGQKGSKRTKYTQGQILHVPDLASYLPELSGDADEDDEEEQEWVPAIVVGVYEERILVLPIFAPCEGENVMEIRVVSLQASPEPGDPHDGANSGNFLVVNDDGDWMPKRKAYVKVNFVVAVDNHAPMSYLDGLNTDSKRLLNERVKFVLGDDALYKYNVQQQGEMMEHHIANFQVNQHSEDWLAGYAAARAEYGGDDGDGDDGDDGDDDAGDDKHAKEGNKRPSKGDKSVPGAGGKVKKGPTKKPAATKNAGADQTEATDGEDEEKPKRKLKVWEEKDVPRMRQLYKLPRGRWFPCGHDAEHRAKPCRHTCCTSGSQSPPDGYPLWRKEHPDEAAAAEASETKPLPLPVTRVNNDGAVTKPKSKKPKGKESKIKNLPQKIPKAAEAASDDACQQIQGPYHGEDEEVARSSCVNDGPRKASAAKDDSAASPTKTAGDSPSGSGSHRPSKASSGKKGSQSSTGGGDKKTSAGRKASNESNGSNRSSRSKTASTAQQEAVTAEEQGTADEAGIEEGEIVEPEQSEED</sequence>
<feature type="compositionally biased region" description="Acidic residues" evidence="1">
    <location>
        <begin position="286"/>
        <end position="303"/>
    </location>
</feature>
<feature type="compositionally biased region" description="Basic and acidic residues" evidence="1">
    <location>
        <begin position="304"/>
        <end position="320"/>
    </location>
</feature>
<dbReference type="GeneID" id="90004209"/>
<feature type="compositionally biased region" description="Polar residues" evidence="1">
    <location>
        <begin position="579"/>
        <end position="588"/>
    </location>
</feature>
<feature type="compositionally biased region" description="Low complexity" evidence="1">
    <location>
        <begin position="335"/>
        <end position="345"/>
    </location>
</feature>